<reference evidence="2" key="1">
    <citation type="submission" date="2021-11" db="EMBL/GenBank/DDBJ databases">
        <authorList>
            <person name="Herlambang A."/>
            <person name="Guo Y."/>
            <person name="Takashima Y."/>
            <person name="Nishizawa T."/>
        </authorList>
    </citation>
    <scope>NUCLEOTIDE SEQUENCE</scope>
    <source>
        <strain evidence="2">E1425</strain>
    </source>
</reference>
<dbReference type="AlphaFoldDB" id="A0A9P3HIC9"/>
<protein>
    <submittedName>
        <fullName evidence="2">Uncharacterized protein</fullName>
    </submittedName>
</protein>
<gene>
    <name evidence="2" type="ORF">EMPS_09479</name>
</gene>
<feature type="compositionally biased region" description="Basic and acidic residues" evidence="1">
    <location>
        <begin position="1"/>
        <end position="22"/>
    </location>
</feature>
<keyword evidence="3" id="KW-1185">Reference proteome</keyword>
<evidence type="ECO:0000313" key="2">
    <source>
        <dbReference type="EMBL" id="GJJ77120.1"/>
    </source>
</evidence>
<reference evidence="2" key="2">
    <citation type="journal article" date="2022" name="Microbiol. Resour. Announc.">
        <title>Whole-Genome Sequence of Entomortierella parvispora E1425, a Mucoromycotan Fungus Associated with Burkholderiaceae-Related Endosymbiotic Bacteria.</title>
        <authorList>
            <person name="Herlambang A."/>
            <person name="Guo Y."/>
            <person name="Takashima Y."/>
            <person name="Narisawa K."/>
            <person name="Ohta H."/>
            <person name="Nishizawa T."/>
        </authorList>
    </citation>
    <scope>NUCLEOTIDE SEQUENCE</scope>
    <source>
        <strain evidence="2">E1425</strain>
    </source>
</reference>
<dbReference type="OrthoDB" id="2117459at2759"/>
<comment type="caution">
    <text evidence="2">The sequence shown here is derived from an EMBL/GenBank/DDBJ whole genome shotgun (WGS) entry which is preliminary data.</text>
</comment>
<proteinExistence type="predicted"/>
<sequence length="117" mass="13298">MIRTRSGEQIKERKRQEVREMARISSSSSSVSSATPSVEKITVQRDHDRIAKELKCMGLQQEDVDELAMINYGDDDEDDEADEAEKALKMPKIPVIDMLKGLFVLLMDKAVFQPARE</sequence>
<evidence type="ECO:0000313" key="3">
    <source>
        <dbReference type="Proteomes" id="UP000827284"/>
    </source>
</evidence>
<feature type="region of interest" description="Disordered" evidence="1">
    <location>
        <begin position="1"/>
        <end position="40"/>
    </location>
</feature>
<dbReference type="EMBL" id="BQFW01000013">
    <property type="protein sequence ID" value="GJJ77120.1"/>
    <property type="molecule type" value="Genomic_DNA"/>
</dbReference>
<evidence type="ECO:0000256" key="1">
    <source>
        <dbReference type="SAM" id="MobiDB-lite"/>
    </source>
</evidence>
<name>A0A9P3HIC9_9FUNG</name>
<organism evidence="2 3">
    <name type="scientific">Entomortierella parvispora</name>
    <dbReference type="NCBI Taxonomy" id="205924"/>
    <lineage>
        <taxon>Eukaryota</taxon>
        <taxon>Fungi</taxon>
        <taxon>Fungi incertae sedis</taxon>
        <taxon>Mucoromycota</taxon>
        <taxon>Mortierellomycotina</taxon>
        <taxon>Mortierellomycetes</taxon>
        <taxon>Mortierellales</taxon>
        <taxon>Mortierellaceae</taxon>
        <taxon>Entomortierella</taxon>
    </lineage>
</organism>
<dbReference type="Proteomes" id="UP000827284">
    <property type="component" value="Unassembled WGS sequence"/>
</dbReference>
<accession>A0A9P3HIC9</accession>